<dbReference type="Pfam" id="PF07992">
    <property type="entry name" value="Pyr_redox_2"/>
    <property type="match status" value="1"/>
</dbReference>
<protein>
    <submittedName>
        <fullName evidence="3">NAD(P)-dependent oxidoreductase</fullName>
    </submittedName>
</protein>
<dbReference type="PRINTS" id="PR00368">
    <property type="entry name" value="FADPNR"/>
</dbReference>
<accession>A0A414NY16</accession>
<dbReference type="PRINTS" id="PR00469">
    <property type="entry name" value="PNDRDTASEII"/>
</dbReference>
<proteinExistence type="predicted"/>
<dbReference type="GO" id="GO:0016491">
    <property type="term" value="F:oxidoreductase activity"/>
    <property type="evidence" value="ECO:0007669"/>
    <property type="project" value="InterPro"/>
</dbReference>
<dbReference type="PANTHER" id="PTHR42783:SF3">
    <property type="entry name" value="GLUTAMATE SYNTHASE [NADPH] SMALL CHAIN-RELATED"/>
    <property type="match status" value="1"/>
</dbReference>
<sequence>MAIHVINEARRCLQCKKPLCRLKGCPAQTNIPEMIRLFLDGKINEAGEMLFINNPMSIVCSLVCDHEKQCEGNCIQGRKGAPVQISSIEHYISDIYLDKVIMEHEPPKGQNVAVIGSGPAGITVSVKLAQLGYDVTIFERKGKLGGMMRYGIPSFRLPLEILDRYQEKLVELGIHIRPNTTIGSILTLDTLFQDGYDAVFIGSGVWRPRGLGVRGESLGNCHYAVDYLQNPDVYHLGDRVAVIGSGNSAMDAARTAIRKGSRFVTVYARRNEVRASIREYEYAQADGVEFDLCKGVAAITKDGPMLYERHFDKEGNLLSEDEPQLYPADSTIIAVSQAPKDKIVRTTTGLEVDNRGLVEVDENGATTREGVFSGGDVVLGPANVVEVVKDAKHVAKAMDAYLTRKRENGEKNAYPRETAE</sequence>
<dbReference type="SUPFAM" id="SSF46548">
    <property type="entry name" value="alpha-helical ferredoxin"/>
    <property type="match status" value="1"/>
</dbReference>
<dbReference type="InterPro" id="IPR036188">
    <property type="entry name" value="FAD/NAD-bd_sf"/>
</dbReference>
<dbReference type="InterPro" id="IPR009051">
    <property type="entry name" value="Helical_ferredxn"/>
</dbReference>
<organism evidence="3 4">
    <name type="scientific">Mitsuokella multacida</name>
    <dbReference type="NCBI Taxonomy" id="52226"/>
    <lineage>
        <taxon>Bacteria</taxon>
        <taxon>Bacillati</taxon>
        <taxon>Bacillota</taxon>
        <taxon>Negativicutes</taxon>
        <taxon>Selenomonadales</taxon>
        <taxon>Selenomonadaceae</taxon>
        <taxon>Mitsuokella</taxon>
    </lineage>
</organism>
<dbReference type="OrthoDB" id="9803192at2"/>
<feature type="domain" description="FAD/NAD(P)-binding" evidence="1">
    <location>
        <begin position="111"/>
        <end position="387"/>
    </location>
</feature>
<dbReference type="SUPFAM" id="SSF51971">
    <property type="entry name" value="Nucleotide-binding domain"/>
    <property type="match status" value="2"/>
</dbReference>
<evidence type="ECO:0000259" key="1">
    <source>
        <dbReference type="Pfam" id="PF07992"/>
    </source>
</evidence>
<evidence type="ECO:0000313" key="4">
    <source>
        <dbReference type="Proteomes" id="UP000283442"/>
    </source>
</evidence>
<gene>
    <name evidence="3" type="ORF">DW674_04090</name>
</gene>
<name>A0A414NY16_9FIRM</name>
<dbReference type="Gene3D" id="1.10.1060.10">
    <property type="entry name" value="Alpha-helical ferredoxin"/>
    <property type="match status" value="1"/>
</dbReference>
<comment type="caution">
    <text evidence="3">The sequence shown here is derived from an EMBL/GenBank/DDBJ whole genome shotgun (WGS) entry which is preliminary data.</text>
</comment>
<dbReference type="Gene3D" id="3.50.50.60">
    <property type="entry name" value="FAD/NAD(P)-binding domain"/>
    <property type="match status" value="2"/>
</dbReference>
<dbReference type="Pfam" id="PF14691">
    <property type="entry name" value="Fer4_20"/>
    <property type="match status" value="1"/>
</dbReference>
<dbReference type="GO" id="GO:0051536">
    <property type="term" value="F:iron-sulfur cluster binding"/>
    <property type="evidence" value="ECO:0007669"/>
    <property type="project" value="InterPro"/>
</dbReference>
<evidence type="ECO:0000259" key="2">
    <source>
        <dbReference type="Pfam" id="PF14691"/>
    </source>
</evidence>
<dbReference type="InterPro" id="IPR023753">
    <property type="entry name" value="FAD/NAD-binding_dom"/>
</dbReference>
<feature type="domain" description="Dihydroprymidine dehydrogenase" evidence="2">
    <location>
        <begin position="5"/>
        <end position="97"/>
    </location>
</feature>
<dbReference type="PANTHER" id="PTHR42783">
    <property type="entry name" value="GLUTAMATE SYNTHASE [NADPH] SMALL CHAIN"/>
    <property type="match status" value="1"/>
</dbReference>
<dbReference type="RefSeq" id="WP_005841759.1">
    <property type="nucleotide sequence ID" value="NZ_CABKNT010000005.1"/>
</dbReference>
<reference evidence="3 4" key="1">
    <citation type="submission" date="2018-08" db="EMBL/GenBank/DDBJ databases">
        <title>A genome reference for cultivated species of the human gut microbiota.</title>
        <authorList>
            <person name="Zou Y."/>
            <person name="Xue W."/>
            <person name="Luo G."/>
        </authorList>
    </citation>
    <scope>NUCLEOTIDE SEQUENCE [LARGE SCALE GENOMIC DNA]</scope>
    <source>
        <strain evidence="3 4">AM25-21AC</strain>
    </source>
</reference>
<dbReference type="EMBL" id="QRHE01000003">
    <property type="protein sequence ID" value="RHF52361.1"/>
    <property type="molecule type" value="Genomic_DNA"/>
</dbReference>
<evidence type="ECO:0000313" key="3">
    <source>
        <dbReference type="EMBL" id="RHF52361.1"/>
    </source>
</evidence>
<dbReference type="GeneID" id="93481842"/>
<dbReference type="AlphaFoldDB" id="A0A414NY16"/>
<dbReference type="Proteomes" id="UP000283442">
    <property type="component" value="Unassembled WGS sequence"/>
</dbReference>
<dbReference type="InterPro" id="IPR028261">
    <property type="entry name" value="DPD_II"/>
</dbReference>